<dbReference type="AlphaFoldDB" id="A0A059G4U3"/>
<dbReference type="GO" id="GO:0006826">
    <property type="term" value="P:iron ion transport"/>
    <property type="evidence" value="ECO:0007669"/>
    <property type="project" value="UniProtKB-KW"/>
</dbReference>
<organism evidence="15 16">
    <name type="scientific">Hyphomonas oceanitis SCH89</name>
    <dbReference type="NCBI Taxonomy" id="1280953"/>
    <lineage>
        <taxon>Bacteria</taxon>
        <taxon>Pseudomonadati</taxon>
        <taxon>Pseudomonadota</taxon>
        <taxon>Alphaproteobacteria</taxon>
        <taxon>Hyphomonadales</taxon>
        <taxon>Hyphomonadaceae</taxon>
        <taxon>Hyphomonas</taxon>
    </lineage>
</organism>
<evidence type="ECO:0000313" key="16">
    <source>
        <dbReference type="Proteomes" id="UP000024942"/>
    </source>
</evidence>
<gene>
    <name evidence="15" type="ORF">HOC_13963</name>
</gene>
<dbReference type="InterPro" id="IPR039426">
    <property type="entry name" value="TonB-dep_rcpt-like"/>
</dbReference>
<dbReference type="SUPFAM" id="SSF56935">
    <property type="entry name" value="Porins"/>
    <property type="match status" value="1"/>
</dbReference>
<dbReference type="PROSITE" id="PS52016">
    <property type="entry name" value="TONB_DEPENDENT_REC_3"/>
    <property type="match status" value="1"/>
</dbReference>
<keyword evidence="9 11" id="KW-0472">Membrane</keyword>
<accession>A0A059G4U3</accession>
<dbReference type="EMBL" id="ARYL01000022">
    <property type="protein sequence ID" value="KDA01749.1"/>
    <property type="molecule type" value="Genomic_DNA"/>
</dbReference>
<evidence type="ECO:0000259" key="13">
    <source>
        <dbReference type="Pfam" id="PF00593"/>
    </source>
</evidence>
<dbReference type="Pfam" id="PF07715">
    <property type="entry name" value="Plug"/>
    <property type="match status" value="1"/>
</dbReference>
<evidence type="ECO:0000256" key="1">
    <source>
        <dbReference type="ARBA" id="ARBA00004571"/>
    </source>
</evidence>
<evidence type="ECO:0000256" key="8">
    <source>
        <dbReference type="ARBA" id="ARBA00023077"/>
    </source>
</evidence>
<keyword evidence="4" id="KW-0410">Iron transport</keyword>
<evidence type="ECO:0000256" key="11">
    <source>
        <dbReference type="PROSITE-ProRule" id="PRU01360"/>
    </source>
</evidence>
<dbReference type="PANTHER" id="PTHR32552">
    <property type="entry name" value="FERRICHROME IRON RECEPTOR-RELATED"/>
    <property type="match status" value="1"/>
</dbReference>
<dbReference type="Pfam" id="PF00593">
    <property type="entry name" value="TonB_dep_Rec_b-barrel"/>
    <property type="match status" value="1"/>
</dbReference>
<keyword evidence="6" id="KW-0408">Iron</keyword>
<dbReference type="eggNOG" id="COG4773">
    <property type="taxonomic scope" value="Bacteria"/>
</dbReference>
<keyword evidence="3 11" id="KW-1134">Transmembrane beta strand</keyword>
<evidence type="ECO:0000256" key="4">
    <source>
        <dbReference type="ARBA" id="ARBA00022496"/>
    </source>
</evidence>
<dbReference type="STRING" id="1280953.HOC_13963"/>
<proteinExistence type="inferred from homology"/>
<keyword evidence="16" id="KW-1185">Reference proteome</keyword>
<evidence type="ECO:0000313" key="15">
    <source>
        <dbReference type="EMBL" id="KDA01749.1"/>
    </source>
</evidence>
<dbReference type="PATRIC" id="fig|1280953.3.peg.2806"/>
<evidence type="ECO:0000256" key="10">
    <source>
        <dbReference type="ARBA" id="ARBA00023237"/>
    </source>
</evidence>
<keyword evidence="15" id="KW-0675">Receptor</keyword>
<protein>
    <submittedName>
        <fullName evidence="15">TonB-dependent receptor</fullName>
    </submittedName>
</protein>
<dbReference type="GO" id="GO:0009279">
    <property type="term" value="C:cell outer membrane"/>
    <property type="evidence" value="ECO:0007669"/>
    <property type="project" value="UniProtKB-SubCell"/>
</dbReference>
<keyword evidence="5 11" id="KW-0812">Transmembrane</keyword>
<dbReference type="PANTHER" id="PTHR32552:SF81">
    <property type="entry name" value="TONB-DEPENDENT OUTER MEMBRANE RECEPTOR"/>
    <property type="match status" value="1"/>
</dbReference>
<feature type="domain" description="TonB-dependent receptor-like beta-barrel" evidence="13">
    <location>
        <begin position="315"/>
        <end position="694"/>
    </location>
</feature>
<evidence type="ECO:0000256" key="3">
    <source>
        <dbReference type="ARBA" id="ARBA00022452"/>
    </source>
</evidence>
<dbReference type="InterPro" id="IPR012910">
    <property type="entry name" value="Plug_dom"/>
</dbReference>
<keyword evidence="10 11" id="KW-0998">Cell outer membrane</keyword>
<keyword evidence="2 11" id="KW-0813">Transport</keyword>
<evidence type="ECO:0000256" key="5">
    <source>
        <dbReference type="ARBA" id="ARBA00022692"/>
    </source>
</evidence>
<evidence type="ECO:0000256" key="7">
    <source>
        <dbReference type="ARBA" id="ARBA00023065"/>
    </source>
</evidence>
<evidence type="ECO:0000256" key="9">
    <source>
        <dbReference type="ARBA" id="ARBA00023136"/>
    </source>
</evidence>
<dbReference type="Gene3D" id="2.40.170.20">
    <property type="entry name" value="TonB-dependent receptor, beta-barrel domain"/>
    <property type="match status" value="1"/>
</dbReference>
<dbReference type="InterPro" id="IPR000531">
    <property type="entry name" value="Beta-barrel_TonB"/>
</dbReference>
<name>A0A059G4U3_9PROT</name>
<comment type="similarity">
    <text evidence="11 12">Belongs to the TonB-dependent receptor family.</text>
</comment>
<comment type="caution">
    <text evidence="15">The sequence shown here is derived from an EMBL/GenBank/DDBJ whole genome shotgun (WGS) entry which is preliminary data.</text>
</comment>
<evidence type="ECO:0000256" key="6">
    <source>
        <dbReference type="ARBA" id="ARBA00023004"/>
    </source>
</evidence>
<reference evidence="15 16" key="1">
    <citation type="journal article" date="2014" name="Antonie Van Leeuwenhoek">
        <title>Hyphomonas beringensis sp. nov. and Hyphomonas chukchiensis sp. nov., isolated from surface seawater of the Bering Sea and Chukchi Sea.</title>
        <authorList>
            <person name="Li C."/>
            <person name="Lai Q."/>
            <person name="Li G."/>
            <person name="Dong C."/>
            <person name="Wang J."/>
            <person name="Liao Y."/>
            <person name="Shao Z."/>
        </authorList>
    </citation>
    <scope>NUCLEOTIDE SEQUENCE [LARGE SCALE GENOMIC DNA]</scope>
    <source>
        <strain evidence="15 16">SCH89</strain>
    </source>
</reference>
<sequence length="746" mass="80264">MIMLGTASAIAISAANAQDTAEEVLAPIDETTDRVNRLGTIVITAQKREENLQDVPIAVTAFSADSIEKLGFDQINQVAWQTPNFTVTGLQGEGGGGSTNAWLSLRGISFVDFSNVNDGPVALYIDEVFQPAQGAALSQLFDVERVEVLKGPQGTLFGRNTTAGLVHFISRDPGDTLNGYVSAEVGEFDKRVLEGAIGGPVTDGLKMRLSARYSENGELQTNPITGQGGFGESEVIALRGTLMADLTPDADLTIRANHTQSRGTTTSPVFFGILEQDGVTNCAVGNVEAGNCYTRLGLQIPTQDFEDAYAEFPLPMNYNKSGVSARVRWDFGWADFTSITSYEQYDTVTRYATTPGAYLSTGGASYLAPFFTADTEALSQEFRLNGANENAKWVVGAYAYKDERKIENTTAFVSSNFPGNELSLGSGNGQVDTNAWAVFAQVDNELTEKLSLVVGGRYTDEERTLEEMMTRGGDSIAAPESTSFSNFSGDITLNYKPSDNILTYAKLSRGFKSGGFAANATSLAARGPATAENLTAWEAGLKSDLFGDRLRINGAVFLYDFEGLQANAGTSDQQGNIVVDFLNAGDATVTGAELEITAVPTDSLYLSLGVGLLDSEIKSDLIFDGSVVNGNSLPGAPELNANALIRYTLPRTSVGEFDLQLDGRYQTETSLNIDANPYEIQGAYGIANLRLMWTSSDGGLNGQVFLENLTDETYYTNKFYSPGLFDVVFAQRNLPRTWGVRLGYKF</sequence>
<evidence type="ECO:0000256" key="12">
    <source>
        <dbReference type="RuleBase" id="RU003357"/>
    </source>
</evidence>
<evidence type="ECO:0000259" key="14">
    <source>
        <dbReference type="Pfam" id="PF07715"/>
    </source>
</evidence>
<evidence type="ECO:0000256" key="2">
    <source>
        <dbReference type="ARBA" id="ARBA00022448"/>
    </source>
</evidence>
<keyword evidence="7" id="KW-0406">Ion transport</keyword>
<dbReference type="InterPro" id="IPR036942">
    <property type="entry name" value="Beta-barrel_TonB_sf"/>
</dbReference>
<comment type="subcellular location">
    <subcellularLocation>
        <location evidence="1 11">Cell outer membrane</location>
        <topology evidence="1 11">Multi-pass membrane protein</topology>
    </subcellularLocation>
</comment>
<dbReference type="Proteomes" id="UP000024942">
    <property type="component" value="Unassembled WGS sequence"/>
</dbReference>
<feature type="domain" description="TonB-dependent receptor plug" evidence="14">
    <location>
        <begin position="52"/>
        <end position="164"/>
    </location>
</feature>
<keyword evidence="8 12" id="KW-0798">TonB box</keyword>